<dbReference type="AlphaFoldDB" id="A0A074J7H5"/>
<keyword evidence="4" id="KW-1185">Reference proteome</keyword>
<reference evidence="3 4" key="1">
    <citation type="submission" date="2013-07" db="EMBL/GenBank/DDBJ databases">
        <title>Thioclava pacifica DSM 10166 Genome Sequencing.</title>
        <authorList>
            <person name="Lai Q."/>
            <person name="Shao Z."/>
        </authorList>
    </citation>
    <scope>NUCLEOTIDE SEQUENCE [LARGE SCALE GENOMIC DNA]</scope>
    <source>
        <strain evidence="3 4">DSM 10166</strain>
    </source>
</reference>
<name>A0A074J7H5_9RHOB</name>
<proteinExistence type="predicted"/>
<feature type="chain" id="PRO_5001696075" description="Lysozyme inhibitor LprI-like N-terminal domain-containing protein" evidence="1">
    <location>
        <begin position="20"/>
        <end position="155"/>
    </location>
</feature>
<evidence type="ECO:0000313" key="4">
    <source>
        <dbReference type="Proteomes" id="UP000027432"/>
    </source>
</evidence>
<protein>
    <recommendedName>
        <fullName evidence="2">Lysozyme inhibitor LprI-like N-terminal domain-containing protein</fullName>
    </recommendedName>
</protein>
<feature type="signal peptide" evidence="1">
    <location>
        <begin position="1"/>
        <end position="19"/>
    </location>
</feature>
<feature type="domain" description="Lysozyme inhibitor LprI-like N-terminal" evidence="2">
    <location>
        <begin position="51"/>
        <end position="148"/>
    </location>
</feature>
<dbReference type="Pfam" id="PF07007">
    <property type="entry name" value="LprI"/>
    <property type="match status" value="1"/>
</dbReference>
<dbReference type="EMBL" id="AUND01000038">
    <property type="protein sequence ID" value="KEO51538.1"/>
    <property type="molecule type" value="Genomic_DNA"/>
</dbReference>
<dbReference type="STRING" id="1353537.TP2_11630"/>
<dbReference type="PANTHER" id="PTHR39176">
    <property type="entry name" value="PERIPLASMIC PROTEIN-RELATED"/>
    <property type="match status" value="1"/>
</dbReference>
<evidence type="ECO:0000259" key="2">
    <source>
        <dbReference type="Pfam" id="PF07007"/>
    </source>
</evidence>
<dbReference type="PANTHER" id="PTHR39176:SF1">
    <property type="entry name" value="PERIPLASMIC PROTEIN"/>
    <property type="match status" value="1"/>
</dbReference>
<sequence>MRPLAISLALALAAAPALAQEPQVDPATVRACFDDATGTTPDCVGKAAAACQSQPGGDTTLGISACLQGEAQAWDDLLNAQYKGVRARLLEQGGTDLADQLLDAQRAWIAFRDADCSLVYAIWAEGSIRTVMASDCYLHKTAQRALELRDMGSME</sequence>
<gene>
    <name evidence="3" type="ORF">TP2_11630</name>
</gene>
<dbReference type="OrthoDB" id="7340239at2"/>
<organism evidence="3 4">
    <name type="scientific">Thioclava pacifica DSM 10166</name>
    <dbReference type="NCBI Taxonomy" id="1353537"/>
    <lineage>
        <taxon>Bacteria</taxon>
        <taxon>Pseudomonadati</taxon>
        <taxon>Pseudomonadota</taxon>
        <taxon>Alphaproteobacteria</taxon>
        <taxon>Rhodobacterales</taxon>
        <taxon>Paracoccaceae</taxon>
        <taxon>Thioclava</taxon>
    </lineage>
</organism>
<keyword evidence="1" id="KW-0732">Signal</keyword>
<dbReference type="RefSeq" id="WP_038078929.1">
    <property type="nucleotide sequence ID" value="NZ_AUND01000038.1"/>
</dbReference>
<dbReference type="Proteomes" id="UP000027432">
    <property type="component" value="Unassembled WGS sequence"/>
</dbReference>
<dbReference type="InterPro" id="IPR009739">
    <property type="entry name" value="LprI-like_N"/>
</dbReference>
<evidence type="ECO:0000313" key="3">
    <source>
        <dbReference type="EMBL" id="KEO51538.1"/>
    </source>
</evidence>
<evidence type="ECO:0000256" key="1">
    <source>
        <dbReference type="SAM" id="SignalP"/>
    </source>
</evidence>
<dbReference type="Gene3D" id="1.20.1270.180">
    <property type="match status" value="1"/>
</dbReference>
<dbReference type="eggNOG" id="COG3755">
    <property type="taxonomic scope" value="Bacteria"/>
</dbReference>
<comment type="caution">
    <text evidence="3">The sequence shown here is derived from an EMBL/GenBank/DDBJ whole genome shotgun (WGS) entry which is preliminary data.</text>
</comment>
<accession>A0A074J7H5</accession>